<dbReference type="Pfam" id="PF13427">
    <property type="entry name" value="AadA_C"/>
    <property type="match status" value="1"/>
</dbReference>
<dbReference type="GO" id="GO:0070566">
    <property type="term" value="F:adenylyltransferase activity"/>
    <property type="evidence" value="ECO:0007669"/>
    <property type="project" value="InterPro"/>
</dbReference>
<gene>
    <name evidence="9" type="ORF">HNR59_003891</name>
</gene>
<dbReference type="InterPro" id="IPR025184">
    <property type="entry name" value="AadA_C"/>
</dbReference>
<dbReference type="PIRSF" id="PIRSF000819">
    <property type="entry name" value="Streptomycin_3-adenylyltransf"/>
    <property type="match status" value="1"/>
</dbReference>
<evidence type="ECO:0000259" key="8">
    <source>
        <dbReference type="Pfam" id="PF18765"/>
    </source>
</evidence>
<comment type="caution">
    <text evidence="9">The sequence shown here is derived from an EMBL/GenBank/DDBJ whole genome shotgun (WGS) entry which is preliminary data.</text>
</comment>
<dbReference type="InterPro" id="IPR024172">
    <property type="entry name" value="AadA/Aad9"/>
</dbReference>
<dbReference type="SUPFAM" id="SSF81301">
    <property type="entry name" value="Nucleotidyltransferase"/>
    <property type="match status" value="1"/>
</dbReference>
<sequence>MKEGCRRFRDFCDKEAGMSVKNDETKIPVEASRALSIVENCLGTSLLGVYLHGSAVAGGLRPNSDVDLLVIVSRPLTHADRRFLVAELLKVSGRYPTDDAGRRPLELIVFHRADLTASAYPARSEFVYGEWLRDAFEAGEVPEPVSDPELTLLLAQARQEARALIGPDPVKLLPVIPDSDIRRAIGDALPALLGTLEGDERNVLLTLARMWRTLVTGEFVPKDVAAEWAMPRLDADAAVLISHARGVYLGTVEDDWRAWRRQVRQVADELGERVAALLSHNS</sequence>
<evidence type="ECO:0000256" key="6">
    <source>
        <dbReference type="ARBA" id="ARBA00048566"/>
    </source>
</evidence>
<name>A0A7W9S5J9_9HYPH</name>
<dbReference type="AlphaFoldDB" id="A0A7W9S5J9"/>
<evidence type="ECO:0000313" key="10">
    <source>
        <dbReference type="Proteomes" id="UP000533306"/>
    </source>
</evidence>
<proteinExistence type="predicted"/>
<keyword evidence="1 9" id="KW-0808">Transferase</keyword>
<dbReference type="Proteomes" id="UP000533306">
    <property type="component" value="Unassembled WGS sequence"/>
</dbReference>
<accession>A0A7W9S5J9</accession>
<keyword evidence="10" id="KW-1185">Reference proteome</keyword>
<keyword evidence="9" id="KW-0548">Nucleotidyltransferase</keyword>
<feature type="domain" description="Polymerase beta nucleotidyltransferase" evidence="8">
    <location>
        <begin position="47"/>
        <end position="91"/>
    </location>
</feature>
<comment type="catalytic activity">
    <reaction evidence="5">
        <text>spectinomycin + ATP = 9-O-adenylylspectinomycin + diphosphate</text>
        <dbReference type="Rhea" id="RHEA:63228"/>
        <dbReference type="ChEBI" id="CHEBI:30616"/>
        <dbReference type="ChEBI" id="CHEBI:33019"/>
        <dbReference type="ChEBI" id="CHEBI:146260"/>
        <dbReference type="ChEBI" id="CHEBI:146261"/>
    </reaction>
</comment>
<reference evidence="9 10" key="1">
    <citation type="submission" date="2020-08" db="EMBL/GenBank/DDBJ databases">
        <title>Genomic Encyclopedia of Type Strains, Phase IV (KMG-IV): sequencing the most valuable type-strain genomes for metagenomic binning, comparative biology and taxonomic classification.</title>
        <authorList>
            <person name="Goeker M."/>
        </authorList>
    </citation>
    <scope>NUCLEOTIDE SEQUENCE [LARGE SCALE GENOMIC DNA]</scope>
    <source>
        <strain evidence="9 10">DSM 11099</strain>
    </source>
</reference>
<feature type="domain" description="Adenylyltransferase AadA C-terminal" evidence="7">
    <location>
        <begin position="172"/>
        <end position="270"/>
    </location>
</feature>
<dbReference type="GO" id="GO:0046677">
    <property type="term" value="P:response to antibiotic"/>
    <property type="evidence" value="ECO:0007669"/>
    <property type="project" value="UniProtKB-KW"/>
</dbReference>
<dbReference type="EC" id="2.7.7.47" evidence="3"/>
<comment type="catalytic activity">
    <reaction evidence="6">
        <text>streptomycin + ATP = 3''-O-adenylylstreptomycin + diphosphate</text>
        <dbReference type="Rhea" id="RHEA:20245"/>
        <dbReference type="ChEBI" id="CHEBI:30616"/>
        <dbReference type="ChEBI" id="CHEBI:33019"/>
        <dbReference type="ChEBI" id="CHEBI:58007"/>
        <dbReference type="ChEBI" id="CHEBI:58605"/>
        <dbReference type="EC" id="2.7.7.47"/>
    </reaction>
</comment>
<keyword evidence="2" id="KW-0046">Antibiotic resistance</keyword>
<evidence type="ECO:0000256" key="2">
    <source>
        <dbReference type="ARBA" id="ARBA00023251"/>
    </source>
</evidence>
<dbReference type="InterPro" id="IPR041633">
    <property type="entry name" value="Polbeta"/>
</dbReference>
<dbReference type="Gene3D" id="3.30.460.10">
    <property type="entry name" value="Beta Polymerase, domain 2"/>
    <property type="match status" value="1"/>
</dbReference>
<dbReference type="CDD" id="cd05403">
    <property type="entry name" value="NT_KNTase_like"/>
    <property type="match status" value="1"/>
</dbReference>
<dbReference type="InterPro" id="IPR043519">
    <property type="entry name" value="NT_sf"/>
</dbReference>
<evidence type="ECO:0000313" key="9">
    <source>
        <dbReference type="EMBL" id="MBB6014496.1"/>
    </source>
</evidence>
<evidence type="ECO:0000256" key="5">
    <source>
        <dbReference type="ARBA" id="ARBA00047831"/>
    </source>
</evidence>
<organism evidence="9 10">
    <name type="scientific">Aquamicrobium lusatiense</name>
    <dbReference type="NCBI Taxonomy" id="89772"/>
    <lineage>
        <taxon>Bacteria</taxon>
        <taxon>Pseudomonadati</taxon>
        <taxon>Pseudomonadota</taxon>
        <taxon>Alphaproteobacteria</taxon>
        <taxon>Hyphomicrobiales</taxon>
        <taxon>Phyllobacteriaceae</taxon>
        <taxon>Aquamicrobium</taxon>
    </lineage>
</organism>
<dbReference type="NCBIfam" id="NF010309">
    <property type="entry name" value="PRK13746.1"/>
    <property type="match status" value="1"/>
</dbReference>
<dbReference type="EMBL" id="JACHEU010000006">
    <property type="protein sequence ID" value="MBB6014496.1"/>
    <property type="molecule type" value="Genomic_DNA"/>
</dbReference>
<evidence type="ECO:0000256" key="4">
    <source>
        <dbReference type="ARBA" id="ARBA00035252"/>
    </source>
</evidence>
<evidence type="ECO:0000256" key="3">
    <source>
        <dbReference type="ARBA" id="ARBA00035126"/>
    </source>
</evidence>
<dbReference type="GO" id="GO:0009012">
    <property type="term" value="F:aminoglycoside 3''-adenylyltransferase activity"/>
    <property type="evidence" value="ECO:0007669"/>
    <property type="project" value="UniProtKB-EC"/>
</dbReference>
<dbReference type="Pfam" id="PF18765">
    <property type="entry name" value="Polbeta"/>
    <property type="match status" value="1"/>
</dbReference>
<evidence type="ECO:0000256" key="1">
    <source>
        <dbReference type="ARBA" id="ARBA00022679"/>
    </source>
</evidence>
<evidence type="ECO:0000259" key="7">
    <source>
        <dbReference type="Pfam" id="PF13427"/>
    </source>
</evidence>
<protein>
    <recommendedName>
        <fullName evidence="4">Aminoglycoside (3'') (9) adenylyltransferase</fullName>
        <ecNumber evidence="3">2.7.7.47</ecNumber>
    </recommendedName>
</protein>